<dbReference type="InterPro" id="IPR029051">
    <property type="entry name" value="DUF4352"/>
</dbReference>
<evidence type="ECO:0000313" key="3">
    <source>
        <dbReference type="EMBL" id="SDK97318.1"/>
    </source>
</evidence>
<reference evidence="4" key="1">
    <citation type="submission" date="2016-10" db="EMBL/GenBank/DDBJ databases">
        <authorList>
            <person name="Varghese N."/>
            <person name="Submissions S."/>
        </authorList>
    </citation>
    <scope>NUCLEOTIDE SEQUENCE [LARGE SCALE GENOMIC DNA]</scope>
    <source>
        <strain evidence="4">CGMCC 1.8895</strain>
    </source>
</reference>
<name>A0A1G9G9D2_9BACL</name>
<dbReference type="Gene3D" id="3.30.1830.10">
    <property type="entry name" value="YehR-like"/>
    <property type="match status" value="1"/>
</dbReference>
<feature type="compositionally biased region" description="Low complexity" evidence="1">
    <location>
        <begin position="585"/>
        <end position="606"/>
    </location>
</feature>
<sequence>MSLKKYLLAGGLSTMLILGACGNGEEDEGSDEETSEETENTESEDDGEAEADDTEDDTSGTEDDADSGEDTDSEDDTESEDDSNDSGDDADSEEDSNDSEDDADSEDDSADAGDDSDEESSLDLDSDDEDSSIGIGGTEDLDEDEEVTDEEDSDEETDEEATEGEEQSNTYVLEEEGTYNELVYYYVGDEVTRQTSVTEMDYAAIGVTNEEEARELLDEFAQEYTDTEGVEHNIEYGEDGYVETIEVNYDEADLSEVSNLEGAEFEGEETANFVSMERSEQQLLNSGYELVEGEAVSDSDSGTGSDSGSDSASEGEGSAVDVDFSNITGETLSGDETEIISMFEMNSGLAELLDNAEESDADIEEVLKPADEVTSYFSQTFMVIHAFAAGSDTPAESDVAGLNAEIDESDGVEVYSEVYDMNSGTFIPNIYANPDQLAAYDGAGWADQTGTAESEEVYYGTYSNLHEAFMETSDVIEISEDDDYYFLHNIGEEESLHEQFGNIFNVEYTGANMDEMENAVIGVVDKSSGDLIHVAYISTAPGQENPDEQLHIEIAEEIDQYGEYDDSVTVPDVEESSASEEGTEESGSTSEESSGSVEDGLSVGDSADLNDMTLTVEDVGYTDERNEFAEVDADEVIMIDLSFENNSGDAYLMGSRDIEVMVDGETAETYPVGDIILDETEDGESTSGSLAYAVTGDPSEIELVFSPLDTEDSAVFDINPE</sequence>
<dbReference type="EMBL" id="FNFY01000016">
    <property type="protein sequence ID" value="SDK97318.1"/>
    <property type="molecule type" value="Genomic_DNA"/>
</dbReference>
<feature type="domain" description="DUF4352" evidence="2">
    <location>
        <begin position="602"/>
        <end position="707"/>
    </location>
</feature>
<keyword evidence="4" id="KW-1185">Reference proteome</keyword>
<dbReference type="SUPFAM" id="SSF160704">
    <property type="entry name" value="YehR-like"/>
    <property type="match status" value="1"/>
</dbReference>
<accession>A0A1G9G9D2</accession>
<protein>
    <submittedName>
        <fullName evidence="3">Uncharacterized lipoprotein YehR, DUF1307 family</fullName>
    </submittedName>
</protein>
<feature type="compositionally biased region" description="Low complexity" evidence="1">
    <location>
        <begin position="298"/>
        <end position="319"/>
    </location>
</feature>
<dbReference type="Pfam" id="PF11611">
    <property type="entry name" value="DUF4352"/>
    <property type="match status" value="1"/>
</dbReference>
<feature type="compositionally biased region" description="Acidic residues" evidence="1">
    <location>
        <begin position="139"/>
        <end position="166"/>
    </location>
</feature>
<dbReference type="InterPro" id="IPR036699">
    <property type="entry name" value="YehR-like_sf"/>
</dbReference>
<dbReference type="Pfam" id="PF06998">
    <property type="entry name" value="DUF1307"/>
    <property type="match status" value="1"/>
</dbReference>
<gene>
    <name evidence="3" type="ORF">SAMN05216216_1166</name>
</gene>
<dbReference type="AlphaFoldDB" id="A0A1G9G9D2"/>
<dbReference type="RefSeq" id="WP_176754118.1">
    <property type="nucleotide sequence ID" value="NZ_FNFY01000016.1"/>
</dbReference>
<feature type="region of interest" description="Disordered" evidence="1">
    <location>
        <begin position="293"/>
        <end position="324"/>
    </location>
</feature>
<dbReference type="InterPro" id="IPR009736">
    <property type="entry name" value="DUF1307"/>
</dbReference>
<keyword evidence="3" id="KW-0449">Lipoprotein</keyword>
<dbReference type="PROSITE" id="PS51257">
    <property type="entry name" value="PROKAR_LIPOPROTEIN"/>
    <property type="match status" value="1"/>
</dbReference>
<feature type="region of interest" description="Disordered" evidence="1">
    <location>
        <begin position="570"/>
        <end position="611"/>
    </location>
</feature>
<dbReference type="STRING" id="576118.SAMN05216216_1166"/>
<evidence type="ECO:0000313" key="4">
    <source>
        <dbReference type="Proteomes" id="UP000199008"/>
    </source>
</evidence>
<organism evidence="3 4">
    <name type="scientific">Lacicoccus qingdaonensis</name>
    <dbReference type="NCBI Taxonomy" id="576118"/>
    <lineage>
        <taxon>Bacteria</taxon>
        <taxon>Bacillati</taxon>
        <taxon>Bacillota</taxon>
        <taxon>Bacilli</taxon>
        <taxon>Bacillales</taxon>
        <taxon>Salinicoccaceae</taxon>
        <taxon>Lacicoccus</taxon>
    </lineage>
</organism>
<evidence type="ECO:0000256" key="1">
    <source>
        <dbReference type="SAM" id="MobiDB-lite"/>
    </source>
</evidence>
<dbReference type="Proteomes" id="UP000199008">
    <property type="component" value="Unassembled WGS sequence"/>
</dbReference>
<feature type="region of interest" description="Disordered" evidence="1">
    <location>
        <begin position="20"/>
        <end position="177"/>
    </location>
</feature>
<proteinExistence type="predicted"/>
<evidence type="ECO:0000259" key="2">
    <source>
        <dbReference type="Pfam" id="PF11611"/>
    </source>
</evidence>
<feature type="compositionally biased region" description="Acidic residues" evidence="1">
    <location>
        <begin position="24"/>
        <end position="131"/>
    </location>
</feature>
<feature type="compositionally biased region" description="Acidic residues" evidence="1">
    <location>
        <begin position="570"/>
        <end position="584"/>
    </location>
</feature>